<dbReference type="EMBL" id="CM056810">
    <property type="protein sequence ID" value="KAJ8645829.1"/>
    <property type="molecule type" value="Genomic_DNA"/>
</dbReference>
<evidence type="ECO:0000313" key="1">
    <source>
        <dbReference type="EMBL" id="KAJ8645829.1"/>
    </source>
</evidence>
<evidence type="ECO:0000313" key="2">
    <source>
        <dbReference type="Proteomes" id="UP001234297"/>
    </source>
</evidence>
<protein>
    <submittedName>
        <fullName evidence="1">Uncharacterized protein</fullName>
    </submittedName>
</protein>
<proteinExistence type="predicted"/>
<sequence>MKTKRDKGAITVSVSTHAVNVRGRMRPLVPESYFGNLWVATITKGVMIRECNGDIQGVLENQLRNAIKAIDSDFIEELKGPDGSIKAHEGMKSMAENYLDNDIHLCHFSSWGRFPFFEADFGWGKPIWVSVCTIPVKNCAFFIGRRWDDGMEVWVNVEADEMAEYIRTRSGTPFLC</sequence>
<accession>A0ACC2MJL3</accession>
<organism evidence="1 2">
    <name type="scientific">Persea americana</name>
    <name type="common">Avocado</name>
    <dbReference type="NCBI Taxonomy" id="3435"/>
    <lineage>
        <taxon>Eukaryota</taxon>
        <taxon>Viridiplantae</taxon>
        <taxon>Streptophyta</taxon>
        <taxon>Embryophyta</taxon>
        <taxon>Tracheophyta</taxon>
        <taxon>Spermatophyta</taxon>
        <taxon>Magnoliopsida</taxon>
        <taxon>Magnoliidae</taxon>
        <taxon>Laurales</taxon>
        <taxon>Lauraceae</taxon>
        <taxon>Persea</taxon>
    </lineage>
</organism>
<keyword evidence="2" id="KW-1185">Reference proteome</keyword>
<gene>
    <name evidence="1" type="ORF">MRB53_007577</name>
</gene>
<dbReference type="Proteomes" id="UP001234297">
    <property type="component" value="Chromosome 2"/>
</dbReference>
<reference evidence="1 2" key="1">
    <citation type="journal article" date="2022" name="Hortic Res">
        <title>A haplotype resolved chromosomal level avocado genome allows analysis of novel avocado genes.</title>
        <authorList>
            <person name="Nath O."/>
            <person name="Fletcher S.J."/>
            <person name="Hayward A."/>
            <person name="Shaw L.M."/>
            <person name="Masouleh A.K."/>
            <person name="Furtado A."/>
            <person name="Henry R.J."/>
            <person name="Mitter N."/>
        </authorList>
    </citation>
    <scope>NUCLEOTIDE SEQUENCE [LARGE SCALE GENOMIC DNA]</scope>
    <source>
        <strain evidence="2">cv. Hass</strain>
    </source>
</reference>
<comment type="caution">
    <text evidence="1">The sequence shown here is derived from an EMBL/GenBank/DDBJ whole genome shotgun (WGS) entry which is preliminary data.</text>
</comment>
<name>A0ACC2MJL3_PERAE</name>